<comment type="caution">
    <text evidence="1">The sequence shown here is derived from an EMBL/GenBank/DDBJ whole genome shotgun (WGS) entry which is preliminary data.</text>
</comment>
<accession>A0A8J2WAW7</accession>
<evidence type="ECO:0000313" key="2">
    <source>
        <dbReference type="Proteomes" id="UP000789390"/>
    </source>
</evidence>
<protein>
    <submittedName>
        <fullName evidence="1">Uncharacterized protein</fullName>
    </submittedName>
</protein>
<organism evidence="1 2">
    <name type="scientific">Daphnia galeata</name>
    <dbReference type="NCBI Taxonomy" id="27404"/>
    <lineage>
        <taxon>Eukaryota</taxon>
        <taxon>Metazoa</taxon>
        <taxon>Ecdysozoa</taxon>
        <taxon>Arthropoda</taxon>
        <taxon>Crustacea</taxon>
        <taxon>Branchiopoda</taxon>
        <taxon>Diplostraca</taxon>
        <taxon>Cladocera</taxon>
        <taxon>Anomopoda</taxon>
        <taxon>Daphniidae</taxon>
        <taxon>Daphnia</taxon>
    </lineage>
</organism>
<dbReference type="AlphaFoldDB" id="A0A8J2WAW7"/>
<gene>
    <name evidence="1" type="ORF">DGAL_LOCUS15046</name>
</gene>
<proteinExistence type="predicted"/>
<dbReference type="OrthoDB" id="10487200at2759"/>
<sequence length="86" mass="9808">MQHTTTVLVILFSPKKEEINCENCLDSLIVEKSELPSEFYAAHITKLRKKGFLVSTLRLTWFLLHHCKGGENMGDLSNTLKNLYGI</sequence>
<keyword evidence="2" id="KW-1185">Reference proteome</keyword>
<evidence type="ECO:0000313" key="1">
    <source>
        <dbReference type="EMBL" id="CAH0111401.1"/>
    </source>
</evidence>
<name>A0A8J2WAW7_9CRUS</name>
<dbReference type="EMBL" id="CAKKLH010000314">
    <property type="protein sequence ID" value="CAH0111401.1"/>
    <property type="molecule type" value="Genomic_DNA"/>
</dbReference>
<dbReference type="Proteomes" id="UP000789390">
    <property type="component" value="Unassembled WGS sequence"/>
</dbReference>
<reference evidence="1" key="1">
    <citation type="submission" date="2021-11" db="EMBL/GenBank/DDBJ databases">
        <authorList>
            <person name="Schell T."/>
        </authorList>
    </citation>
    <scope>NUCLEOTIDE SEQUENCE</scope>
    <source>
        <strain evidence="1">M5</strain>
    </source>
</reference>